<gene>
    <name evidence="2" type="ORF">PG991_001863</name>
</gene>
<keyword evidence="3" id="KW-1185">Reference proteome</keyword>
<accession>A0ABR1SNA3</accession>
<proteinExistence type="predicted"/>
<dbReference type="EMBL" id="JAQQWI010000005">
    <property type="protein sequence ID" value="KAK8035790.1"/>
    <property type="molecule type" value="Genomic_DNA"/>
</dbReference>
<dbReference type="Proteomes" id="UP001396898">
    <property type="component" value="Unassembled WGS sequence"/>
</dbReference>
<evidence type="ECO:0000256" key="1">
    <source>
        <dbReference type="SAM" id="SignalP"/>
    </source>
</evidence>
<sequence length="235" mass="24613">MISSTLFLPALAGLAAASPIGARQAKGPHMPKTVYGVDPTKPFYLTADTVGGAEGAAKEYYLIPTYLDMATSELGLSAVEPAYAPTPRANYTLIGNHYGTQLYAYATLPCTSPTGCPGSSTLQWSNASPASAEASPAPKALTFQQGVQQPSFGGLAFYGEYTGGDFAAGETNYLVGAGDSDFTKAWALCDYPQGNPPRYDVLTYHGAGAFDAACKPVTVRANQVHDADEFKAKKE</sequence>
<protein>
    <submittedName>
        <fullName evidence="2">Uncharacterized protein</fullName>
    </submittedName>
</protein>
<keyword evidence="1" id="KW-0732">Signal</keyword>
<name>A0ABR1SNA3_9PEZI</name>
<reference evidence="2 3" key="1">
    <citation type="submission" date="2023-01" db="EMBL/GenBank/DDBJ databases">
        <title>Analysis of 21 Apiospora genomes using comparative genomics revels a genus with tremendous synthesis potential of carbohydrate active enzymes and secondary metabolites.</title>
        <authorList>
            <person name="Sorensen T."/>
        </authorList>
    </citation>
    <scope>NUCLEOTIDE SEQUENCE [LARGE SCALE GENOMIC DNA]</scope>
    <source>
        <strain evidence="2 3">CBS 20057</strain>
    </source>
</reference>
<comment type="caution">
    <text evidence="2">The sequence shown here is derived from an EMBL/GenBank/DDBJ whole genome shotgun (WGS) entry which is preliminary data.</text>
</comment>
<evidence type="ECO:0000313" key="3">
    <source>
        <dbReference type="Proteomes" id="UP001396898"/>
    </source>
</evidence>
<feature type="signal peptide" evidence="1">
    <location>
        <begin position="1"/>
        <end position="17"/>
    </location>
</feature>
<evidence type="ECO:0000313" key="2">
    <source>
        <dbReference type="EMBL" id="KAK8035790.1"/>
    </source>
</evidence>
<organism evidence="2 3">
    <name type="scientific">Apiospora marii</name>
    <dbReference type="NCBI Taxonomy" id="335849"/>
    <lineage>
        <taxon>Eukaryota</taxon>
        <taxon>Fungi</taxon>
        <taxon>Dikarya</taxon>
        <taxon>Ascomycota</taxon>
        <taxon>Pezizomycotina</taxon>
        <taxon>Sordariomycetes</taxon>
        <taxon>Xylariomycetidae</taxon>
        <taxon>Amphisphaeriales</taxon>
        <taxon>Apiosporaceae</taxon>
        <taxon>Apiospora</taxon>
    </lineage>
</organism>
<feature type="chain" id="PRO_5046893717" evidence="1">
    <location>
        <begin position="18"/>
        <end position="235"/>
    </location>
</feature>